<reference evidence="2 3" key="1">
    <citation type="submission" date="2024-06" db="EMBL/GenBank/DDBJ databases">
        <title>The Natural Products Discovery Center: Release of the First 8490 Sequenced Strains for Exploring Actinobacteria Biosynthetic Diversity.</title>
        <authorList>
            <person name="Kalkreuter E."/>
            <person name="Kautsar S.A."/>
            <person name="Yang D."/>
            <person name="Bader C.D."/>
            <person name="Teijaro C.N."/>
            <person name="Fluegel L."/>
            <person name="Davis C.M."/>
            <person name="Simpson J.R."/>
            <person name="Lauterbach L."/>
            <person name="Steele A.D."/>
            <person name="Gui C."/>
            <person name="Meng S."/>
            <person name="Li G."/>
            <person name="Viehrig K."/>
            <person name="Ye F."/>
            <person name="Su P."/>
            <person name="Kiefer A.F."/>
            <person name="Nichols A."/>
            <person name="Cepeda A.J."/>
            <person name="Yan W."/>
            <person name="Fan B."/>
            <person name="Jiang Y."/>
            <person name="Adhikari A."/>
            <person name="Zheng C.-J."/>
            <person name="Schuster L."/>
            <person name="Cowan T.M."/>
            <person name="Smanski M.J."/>
            <person name="Chevrette M.G."/>
            <person name="De Carvalho L.P.S."/>
            <person name="Shen B."/>
        </authorList>
    </citation>
    <scope>NUCLEOTIDE SEQUENCE [LARGE SCALE GENOMIC DNA]</scope>
    <source>
        <strain evidence="2 3">NPDC001166</strain>
    </source>
</reference>
<keyword evidence="3" id="KW-1185">Reference proteome</keyword>
<dbReference type="RefSeq" id="WP_352065589.1">
    <property type="nucleotide sequence ID" value="NZ_JBEPAZ010000059.1"/>
</dbReference>
<gene>
    <name evidence="2" type="ORF">ABT272_37725</name>
</gene>
<protein>
    <submittedName>
        <fullName evidence="2">Uncharacterized protein</fullName>
    </submittedName>
</protein>
<proteinExistence type="predicted"/>
<dbReference type="Proteomes" id="UP001470023">
    <property type="component" value="Unassembled WGS sequence"/>
</dbReference>
<dbReference type="EMBL" id="JBEPAZ010000059">
    <property type="protein sequence ID" value="MER6433420.1"/>
    <property type="molecule type" value="Genomic_DNA"/>
</dbReference>
<name>A0ABV1UI80_9ACTN</name>
<evidence type="ECO:0000256" key="1">
    <source>
        <dbReference type="SAM" id="MobiDB-lite"/>
    </source>
</evidence>
<evidence type="ECO:0000313" key="2">
    <source>
        <dbReference type="EMBL" id="MER6433420.1"/>
    </source>
</evidence>
<evidence type="ECO:0000313" key="3">
    <source>
        <dbReference type="Proteomes" id="UP001470023"/>
    </source>
</evidence>
<organism evidence="2 3">
    <name type="scientific">Streptomyces sp. 900105245</name>
    <dbReference type="NCBI Taxonomy" id="3154379"/>
    <lineage>
        <taxon>Bacteria</taxon>
        <taxon>Bacillati</taxon>
        <taxon>Actinomycetota</taxon>
        <taxon>Actinomycetes</taxon>
        <taxon>Kitasatosporales</taxon>
        <taxon>Streptomycetaceae</taxon>
        <taxon>Streptomyces</taxon>
    </lineage>
</organism>
<accession>A0ABV1UI80</accession>
<sequence length="45" mass="4760">MGSPRAHALGEGGQDQATAWDARETRARTAAIHTVINLTSLILDS</sequence>
<feature type="region of interest" description="Disordered" evidence="1">
    <location>
        <begin position="1"/>
        <end position="22"/>
    </location>
</feature>
<comment type="caution">
    <text evidence="2">The sequence shown here is derived from an EMBL/GenBank/DDBJ whole genome shotgun (WGS) entry which is preliminary data.</text>
</comment>